<dbReference type="PANTHER" id="PTHR45663:SF11">
    <property type="entry name" value="GEO12009P1"/>
    <property type="match status" value="1"/>
</dbReference>
<keyword evidence="3" id="KW-1185">Reference proteome</keyword>
<proteinExistence type="predicted"/>
<dbReference type="InterPro" id="IPR036249">
    <property type="entry name" value="Thioredoxin-like_sf"/>
</dbReference>
<dbReference type="EC" id="1.8.4.2" evidence="2"/>
<gene>
    <name evidence="2" type="ORF">RE6C_02800</name>
</gene>
<protein>
    <submittedName>
        <fullName evidence="2">Thioredoxin</fullName>
        <ecNumber evidence="2">1.8.4.2</ecNumber>
    </submittedName>
</protein>
<dbReference type="GO" id="GO:0005829">
    <property type="term" value="C:cytosol"/>
    <property type="evidence" value="ECO:0007669"/>
    <property type="project" value="TreeGrafter"/>
</dbReference>
<dbReference type="PANTHER" id="PTHR45663">
    <property type="entry name" value="GEO12009P1"/>
    <property type="match status" value="1"/>
</dbReference>
<dbReference type="InterPro" id="IPR013766">
    <property type="entry name" value="Thioredoxin_domain"/>
</dbReference>
<reference evidence="2" key="1">
    <citation type="submission" date="2012-11" db="EMBL/GenBank/DDBJ databases">
        <title>Permanent draft genomes of Rhodopirellula europaea strain SH398 and 6C.</title>
        <authorList>
            <person name="Richter M."/>
            <person name="Richter-Heitmann T."/>
            <person name="Frank C."/>
            <person name="Harder J."/>
            <person name="Glockner F.O."/>
        </authorList>
    </citation>
    <scope>NUCLEOTIDE SEQUENCE</scope>
    <source>
        <strain evidence="2">6C</strain>
    </source>
</reference>
<dbReference type="GO" id="GO:0045454">
    <property type="term" value="P:cell redox homeostasis"/>
    <property type="evidence" value="ECO:0007669"/>
    <property type="project" value="TreeGrafter"/>
</dbReference>
<evidence type="ECO:0000259" key="1">
    <source>
        <dbReference type="PROSITE" id="PS51352"/>
    </source>
</evidence>
<reference evidence="2" key="2">
    <citation type="journal article" date="2013" name="Mar. Genomics">
        <title>Expression of sulfatases in Rhodopirellula baltica and the diversity of sulfatases in the genus Rhodopirellula.</title>
        <authorList>
            <person name="Wegner C.E."/>
            <person name="Richter-Heitmann T."/>
            <person name="Klindworth A."/>
            <person name="Klockow C."/>
            <person name="Richter M."/>
            <person name="Achstetter T."/>
            <person name="Glockner F.O."/>
            <person name="Harder J."/>
        </authorList>
    </citation>
    <scope>NUCLEOTIDE SEQUENCE [LARGE SCALE GENOMIC DNA]</scope>
    <source>
        <strain evidence="2">6C</strain>
    </source>
</reference>
<dbReference type="GO" id="GO:0019153">
    <property type="term" value="F:protein-disulfide reductase (glutathione) activity"/>
    <property type="evidence" value="ECO:0007669"/>
    <property type="project" value="UniProtKB-EC"/>
</dbReference>
<accession>M2AH25</accession>
<evidence type="ECO:0000313" key="3">
    <source>
        <dbReference type="Proteomes" id="UP000011529"/>
    </source>
</evidence>
<dbReference type="Proteomes" id="UP000011529">
    <property type="component" value="Unassembled WGS sequence"/>
</dbReference>
<dbReference type="PROSITE" id="PS51352">
    <property type="entry name" value="THIOREDOXIN_2"/>
    <property type="match status" value="1"/>
</dbReference>
<dbReference type="PATRIC" id="fig|1263867.3.peg.2992"/>
<dbReference type="CDD" id="cd02947">
    <property type="entry name" value="TRX_family"/>
    <property type="match status" value="1"/>
</dbReference>
<organism evidence="2 3">
    <name type="scientific">Rhodopirellula europaea 6C</name>
    <dbReference type="NCBI Taxonomy" id="1263867"/>
    <lineage>
        <taxon>Bacteria</taxon>
        <taxon>Pseudomonadati</taxon>
        <taxon>Planctomycetota</taxon>
        <taxon>Planctomycetia</taxon>
        <taxon>Pirellulales</taxon>
        <taxon>Pirellulaceae</taxon>
        <taxon>Rhodopirellula</taxon>
    </lineage>
</organism>
<dbReference type="EMBL" id="ANMO01000120">
    <property type="protein sequence ID" value="EMB16435.1"/>
    <property type="molecule type" value="Genomic_DNA"/>
</dbReference>
<dbReference type="Gene3D" id="3.40.30.10">
    <property type="entry name" value="Glutaredoxin"/>
    <property type="match status" value="1"/>
</dbReference>
<dbReference type="Pfam" id="PF00085">
    <property type="entry name" value="Thioredoxin"/>
    <property type="match status" value="1"/>
</dbReference>
<evidence type="ECO:0000313" key="2">
    <source>
        <dbReference type="EMBL" id="EMB16435.1"/>
    </source>
</evidence>
<sequence>MRGIPRIGGRWRIIVRSEYRLMPFTNHHYSTGTLFVLVLLAAGCGRDSSPVSDTASLNGADPIQLSDETFQSEVLDSELPVLVDMWAPWCQPCIAMKPTIRELASELSDRVKVAELNIEQNPFIKEKYNIDKYPMLLVFVDGIEVQRLIGTQSREELLEALSSHLASSNRRG</sequence>
<comment type="caution">
    <text evidence="2">The sequence shown here is derived from an EMBL/GenBank/DDBJ whole genome shotgun (WGS) entry which is preliminary data.</text>
</comment>
<feature type="domain" description="Thioredoxin" evidence="1">
    <location>
        <begin position="42"/>
        <end position="166"/>
    </location>
</feature>
<keyword evidence="2" id="KW-0560">Oxidoreductase</keyword>
<dbReference type="SUPFAM" id="SSF52833">
    <property type="entry name" value="Thioredoxin-like"/>
    <property type="match status" value="1"/>
</dbReference>
<dbReference type="AlphaFoldDB" id="M2AH25"/>
<name>M2AH25_9BACT</name>